<dbReference type="AlphaFoldDB" id="A0AAV4SSC4"/>
<evidence type="ECO:0000313" key="2">
    <source>
        <dbReference type="EMBL" id="GIY36990.1"/>
    </source>
</evidence>
<dbReference type="Proteomes" id="UP001054945">
    <property type="component" value="Unassembled WGS sequence"/>
</dbReference>
<evidence type="ECO:0000256" key="1">
    <source>
        <dbReference type="SAM" id="MobiDB-lite"/>
    </source>
</evidence>
<feature type="compositionally biased region" description="Polar residues" evidence="1">
    <location>
        <begin position="40"/>
        <end position="51"/>
    </location>
</feature>
<feature type="region of interest" description="Disordered" evidence="1">
    <location>
        <begin position="40"/>
        <end position="62"/>
    </location>
</feature>
<accession>A0AAV4SSC4</accession>
<comment type="caution">
    <text evidence="2">The sequence shown here is derived from an EMBL/GenBank/DDBJ whole genome shotgun (WGS) entry which is preliminary data.</text>
</comment>
<feature type="compositionally biased region" description="Basic and acidic residues" evidence="1">
    <location>
        <begin position="52"/>
        <end position="62"/>
    </location>
</feature>
<keyword evidence="3" id="KW-1185">Reference proteome</keyword>
<dbReference type="EMBL" id="BPLR01010113">
    <property type="protein sequence ID" value="GIY36990.1"/>
    <property type="molecule type" value="Genomic_DNA"/>
</dbReference>
<proteinExistence type="predicted"/>
<sequence>MSGVLCLDHYFASNIPHFHLIPFAELAALVSERERDFKTYNSSGQEISTTRSSDELDSETKRTGTNFFGRVCNSRCTSAPKSFASSPEARPRSRKNEKKKKIEAHTVKQNKTRTWYKLYTLHANPLWRIAGSFVPSPSFCLPPFSPIVPSCHEAR</sequence>
<reference evidence="2 3" key="1">
    <citation type="submission" date="2021-06" db="EMBL/GenBank/DDBJ databases">
        <title>Caerostris extrusa draft genome.</title>
        <authorList>
            <person name="Kono N."/>
            <person name="Arakawa K."/>
        </authorList>
    </citation>
    <scope>NUCLEOTIDE SEQUENCE [LARGE SCALE GENOMIC DNA]</scope>
</reference>
<evidence type="ECO:0000313" key="3">
    <source>
        <dbReference type="Proteomes" id="UP001054945"/>
    </source>
</evidence>
<gene>
    <name evidence="2" type="ORF">CEXT_793401</name>
</gene>
<name>A0AAV4SSC4_CAEEX</name>
<protein>
    <submittedName>
        <fullName evidence="2">Uncharacterized protein</fullName>
    </submittedName>
</protein>
<organism evidence="2 3">
    <name type="scientific">Caerostris extrusa</name>
    <name type="common">Bark spider</name>
    <name type="synonym">Caerostris bankana</name>
    <dbReference type="NCBI Taxonomy" id="172846"/>
    <lineage>
        <taxon>Eukaryota</taxon>
        <taxon>Metazoa</taxon>
        <taxon>Ecdysozoa</taxon>
        <taxon>Arthropoda</taxon>
        <taxon>Chelicerata</taxon>
        <taxon>Arachnida</taxon>
        <taxon>Araneae</taxon>
        <taxon>Araneomorphae</taxon>
        <taxon>Entelegynae</taxon>
        <taxon>Araneoidea</taxon>
        <taxon>Araneidae</taxon>
        <taxon>Caerostris</taxon>
    </lineage>
</organism>
<feature type="compositionally biased region" description="Basic residues" evidence="1">
    <location>
        <begin position="92"/>
        <end position="102"/>
    </location>
</feature>
<feature type="region of interest" description="Disordered" evidence="1">
    <location>
        <begin position="78"/>
        <end position="104"/>
    </location>
</feature>